<name>A0AAV9K5G8_9SOLN</name>
<evidence type="ECO:0000256" key="1">
    <source>
        <dbReference type="SAM" id="MobiDB-lite"/>
    </source>
</evidence>
<protein>
    <submittedName>
        <fullName evidence="2">Uncharacterized protein</fullName>
    </submittedName>
</protein>
<proteinExistence type="predicted"/>
<evidence type="ECO:0000313" key="2">
    <source>
        <dbReference type="EMBL" id="KAK4708474.1"/>
    </source>
</evidence>
<evidence type="ECO:0000313" key="3">
    <source>
        <dbReference type="Proteomes" id="UP001311915"/>
    </source>
</evidence>
<dbReference type="EMBL" id="JAWPEI010000012">
    <property type="protein sequence ID" value="KAK4708474.1"/>
    <property type="molecule type" value="Genomic_DNA"/>
</dbReference>
<reference evidence="2 3" key="1">
    <citation type="submission" date="2023-10" db="EMBL/GenBank/DDBJ databases">
        <title>Genome-Wide Identification Analysis in wild type Solanum Pinnatisectum Reveals Some Genes Defensing Phytophthora Infestans.</title>
        <authorList>
            <person name="Sun C."/>
        </authorList>
    </citation>
    <scope>NUCLEOTIDE SEQUENCE [LARGE SCALE GENOMIC DNA]</scope>
    <source>
        <strain evidence="2">LQN</strain>
        <tissue evidence="2">Leaf</tissue>
    </source>
</reference>
<keyword evidence="3" id="KW-1185">Reference proteome</keyword>
<dbReference type="AlphaFoldDB" id="A0AAV9K5G8"/>
<accession>A0AAV9K5G8</accession>
<organism evidence="2 3">
    <name type="scientific">Solanum pinnatisectum</name>
    <name type="common">tansyleaf nightshade</name>
    <dbReference type="NCBI Taxonomy" id="50273"/>
    <lineage>
        <taxon>Eukaryota</taxon>
        <taxon>Viridiplantae</taxon>
        <taxon>Streptophyta</taxon>
        <taxon>Embryophyta</taxon>
        <taxon>Tracheophyta</taxon>
        <taxon>Spermatophyta</taxon>
        <taxon>Magnoliopsida</taxon>
        <taxon>eudicotyledons</taxon>
        <taxon>Gunneridae</taxon>
        <taxon>Pentapetalae</taxon>
        <taxon>asterids</taxon>
        <taxon>lamiids</taxon>
        <taxon>Solanales</taxon>
        <taxon>Solanaceae</taxon>
        <taxon>Solanoideae</taxon>
        <taxon>Solaneae</taxon>
        <taxon>Solanum</taxon>
    </lineage>
</organism>
<gene>
    <name evidence="2" type="ORF">R3W88_029399</name>
</gene>
<dbReference type="Proteomes" id="UP001311915">
    <property type="component" value="Unassembled WGS sequence"/>
</dbReference>
<sequence>MPSAHEVHHHLGRNNDREGGQVVDTQSIGLADDRGVPRVMDTQLINSAYDRYLQSLVITETGTAPIFCHGPELDRAGGGGIPALLVRDPLLSGRGPELAPNGRRRARETLPLPPGTSKTLYIEGLPLDSSRREVAGIL</sequence>
<feature type="region of interest" description="Disordered" evidence="1">
    <location>
        <begin position="95"/>
        <end position="117"/>
    </location>
</feature>
<comment type="caution">
    <text evidence="2">The sequence shown here is derived from an EMBL/GenBank/DDBJ whole genome shotgun (WGS) entry which is preliminary data.</text>
</comment>
<feature type="region of interest" description="Disordered" evidence="1">
    <location>
        <begin position="1"/>
        <end position="21"/>
    </location>
</feature>